<reference evidence="3 4" key="1">
    <citation type="submission" date="2016-10" db="EMBL/GenBank/DDBJ databases">
        <authorList>
            <person name="de Groot N.N."/>
        </authorList>
    </citation>
    <scope>NUCLEOTIDE SEQUENCE [LARGE SCALE GENOMIC DNA]</scope>
    <source>
        <strain evidence="3 4">DSM 12271</strain>
    </source>
</reference>
<dbReference type="InterPro" id="IPR021862">
    <property type="entry name" value="DUF3472"/>
</dbReference>
<dbReference type="Proteomes" id="UP000198619">
    <property type="component" value="Unassembled WGS sequence"/>
</dbReference>
<feature type="signal peptide" evidence="1">
    <location>
        <begin position="1"/>
        <end position="27"/>
    </location>
</feature>
<dbReference type="RefSeq" id="WP_090041274.1">
    <property type="nucleotide sequence ID" value="NZ_FOKI01000015.1"/>
</dbReference>
<evidence type="ECO:0000259" key="2">
    <source>
        <dbReference type="Pfam" id="PF03272"/>
    </source>
</evidence>
<organism evidence="3 4">
    <name type="scientific">Clostridium frigidicarnis</name>
    <dbReference type="NCBI Taxonomy" id="84698"/>
    <lineage>
        <taxon>Bacteria</taxon>
        <taxon>Bacillati</taxon>
        <taxon>Bacillota</taxon>
        <taxon>Clostridia</taxon>
        <taxon>Eubacteriales</taxon>
        <taxon>Clostridiaceae</taxon>
        <taxon>Clostridium</taxon>
    </lineage>
</organism>
<feature type="chain" id="PRO_5011486667" evidence="1">
    <location>
        <begin position="28"/>
        <end position="772"/>
    </location>
</feature>
<gene>
    <name evidence="3" type="ORF">SAMN04488528_101517</name>
</gene>
<feature type="domain" description="Putative mucin/carbohydrate-binding" evidence="2">
    <location>
        <begin position="655"/>
        <end position="768"/>
    </location>
</feature>
<sequence length="772" mass="87019">MKKKYLLLGIISAFMAMGIGHTQVANARTNATSMYVNPQQAPQSDIMTIDWSAVKNPPYTYWAVHNWNAGGEAGGYAGFQQRDNKRTAHFAIWDPIAVRQAIKAEYLSPSSTSSRFGGEGEGMKVETDYNWQPNSWYKMTMRSWQEDGHTKFGQWIRDEYTKQWKQIAVLDFPVANVKFNNVGGMFQEDWAGNGGAEREARLKNAYSRRDSDKSWASLNRQQINVQYPQLNWNGGGNSEYVWVSAGGNARPSINSGQVFTLNQPSKPDMGNLDFDIINKKYENGKLNISWKLKDQSTPQFKGKIEIYNNSSMTGSPVKTINNIRSYKNEINESAILSSENGLYAKVIITDLFDNVVTKTVNLTNGNQEVNKGSLFTFDFKGYSDKQFAKLDLDLQNLTSKLTVKNIKTHYYFKDSYASILVQDKNGMTVFSRDFIGSEVNDASSENIPLKEGYYLTVKHREYSNRLFITNKDNNVELNKNSTNSYQIGKNQLKSVDPGSIPKPSENPYLGKNFDFTFKGLGDVIFAQLDLDLNAQQAKFDIKANKPHVYFKDSYASIVIKDAEGNSVYEKDFIGDKLNDSLIKNIPLKAGYYITIKHREADNRLLITNTSNNLELTKGSSINYQIKDNGVTEVSANEIPVPDKATYYGTEFSAIFRGYADRTFADVKMNLTKKEATISISEGIVHSYFPNTYASILIQNSKKETVYSKNFIGTINYSKNSEIVSIEEGSIITITHLESNNRLQIVNTENQVQLQKGTSVTYQVVDGGLKKIL</sequence>
<keyword evidence="1" id="KW-0732">Signal</keyword>
<evidence type="ECO:0000313" key="4">
    <source>
        <dbReference type="Proteomes" id="UP000198619"/>
    </source>
</evidence>
<protein>
    <submittedName>
        <fullName evidence="3">Putative mucin or carbohydrate-binding module</fullName>
    </submittedName>
</protein>
<dbReference type="InterPro" id="IPR004954">
    <property type="entry name" value="Mucin-bd"/>
</dbReference>
<dbReference type="OrthoDB" id="1871066at2"/>
<dbReference type="STRING" id="84698.SAMN04488528_101517"/>
<evidence type="ECO:0000256" key="1">
    <source>
        <dbReference type="SAM" id="SignalP"/>
    </source>
</evidence>
<dbReference type="AlphaFoldDB" id="A0A1I0YTU5"/>
<feature type="domain" description="Putative mucin/carbohydrate-binding" evidence="2">
    <location>
        <begin position="517"/>
        <end position="629"/>
    </location>
</feature>
<proteinExistence type="predicted"/>
<accession>A0A1I0YTU5</accession>
<keyword evidence="4" id="KW-1185">Reference proteome</keyword>
<dbReference type="Pfam" id="PF11958">
    <property type="entry name" value="DUF3472"/>
    <property type="match status" value="1"/>
</dbReference>
<dbReference type="Pfam" id="PF03272">
    <property type="entry name" value="Mucin_bdg"/>
    <property type="match status" value="3"/>
</dbReference>
<dbReference type="EMBL" id="FOKI01000015">
    <property type="protein sequence ID" value="SFB16631.1"/>
    <property type="molecule type" value="Genomic_DNA"/>
</dbReference>
<evidence type="ECO:0000313" key="3">
    <source>
        <dbReference type="EMBL" id="SFB16631.1"/>
    </source>
</evidence>
<name>A0A1I0YTU5_9CLOT</name>
<feature type="domain" description="Putative mucin/carbohydrate-binding" evidence="2">
    <location>
        <begin position="378"/>
        <end position="491"/>
    </location>
</feature>